<feature type="compositionally biased region" description="Basic and acidic residues" evidence="5">
    <location>
        <begin position="619"/>
        <end position="655"/>
    </location>
</feature>
<dbReference type="PROSITE" id="PS50096">
    <property type="entry name" value="IQ"/>
    <property type="match status" value="1"/>
</dbReference>
<proteinExistence type="predicted"/>
<evidence type="ECO:0000256" key="4">
    <source>
        <dbReference type="ARBA" id="ARBA00023242"/>
    </source>
</evidence>
<accession>A0A9W8YWA6</accession>
<dbReference type="GO" id="GO:0005634">
    <property type="term" value="C:nucleus"/>
    <property type="evidence" value="ECO:0007669"/>
    <property type="project" value="UniProtKB-SubCell"/>
</dbReference>
<evidence type="ECO:0000256" key="5">
    <source>
        <dbReference type="SAM" id="MobiDB-lite"/>
    </source>
</evidence>
<evidence type="ECO:0008006" key="8">
    <source>
        <dbReference type="Google" id="ProtNLM"/>
    </source>
</evidence>
<dbReference type="CDD" id="cd23767">
    <property type="entry name" value="IQCD"/>
    <property type="match status" value="1"/>
</dbReference>
<dbReference type="Pfam" id="PF00612">
    <property type="entry name" value="IQ"/>
    <property type="match status" value="1"/>
</dbReference>
<protein>
    <recommendedName>
        <fullName evidence="8">IQ calmodulin-binding motif protein</fullName>
    </recommendedName>
</protein>
<dbReference type="InterPro" id="IPR000048">
    <property type="entry name" value="IQ_motif_EF-hand-BS"/>
</dbReference>
<dbReference type="AlphaFoldDB" id="A0A9W8YWA6"/>
<evidence type="ECO:0000313" key="6">
    <source>
        <dbReference type="EMBL" id="KAJ4394024.1"/>
    </source>
</evidence>
<feature type="compositionally biased region" description="Pro residues" evidence="5">
    <location>
        <begin position="1"/>
        <end position="12"/>
    </location>
</feature>
<comment type="subcellular location">
    <subcellularLocation>
        <location evidence="2">Cytoplasm</location>
    </subcellularLocation>
    <subcellularLocation>
        <location evidence="1">Nucleus</location>
    </subcellularLocation>
</comment>
<feature type="compositionally biased region" description="Polar residues" evidence="5">
    <location>
        <begin position="419"/>
        <end position="428"/>
    </location>
</feature>
<feature type="region of interest" description="Disordered" evidence="5">
    <location>
        <begin position="206"/>
        <end position="237"/>
    </location>
</feature>
<organism evidence="6 7">
    <name type="scientific">Gnomoniopsis smithogilvyi</name>
    <dbReference type="NCBI Taxonomy" id="1191159"/>
    <lineage>
        <taxon>Eukaryota</taxon>
        <taxon>Fungi</taxon>
        <taxon>Dikarya</taxon>
        <taxon>Ascomycota</taxon>
        <taxon>Pezizomycotina</taxon>
        <taxon>Sordariomycetes</taxon>
        <taxon>Sordariomycetidae</taxon>
        <taxon>Diaporthales</taxon>
        <taxon>Gnomoniaceae</taxon>
        <taxon>Gnomoniopsis</taxon>
    </lineage>
</organism>
<dbReference type="GO" id="GO:0005737">
    <property type="term" value="C:cytoplasm"/>
    <property type="evidence" value="ECO:0007669"/>
    <property type="project" value="UniProtKB-SubCell"/>
</dbReference>
<gene>
    <name evidence="6" type="ORF">N0V93_003241</name>
</gene>
<feature type="compositionally biased region" description="Polar residues" evidence="5">
    <location>
        <begin position="135"/>
        <end position="145"/>
    </location>
</feature>
<dbReference type="Gene3D" id="1.20.5.190">
    <property type="match status" value="1"/>
</dbReference>
<feature type="compositionally biased region" description="Polar residues" evidence="5">
    <location>
        <begin position="28"/>
        <end position="55"/>
    </location>
</feature>
<keyword evidence="7" id="KW-1185">Reference proteome</keyword>
<name>A0A9W8YWA6_9PEZI</name>
<feature type="compositionally biased region" description="Basic and acidic residues" evidence="5">
    <location>
        <begin position="82"/>
        <end position="119"/>
    </location>
</feature>
<sequence length="735" mass="82345">MHPSLLPTPPATPSKAATQIGTHGTAIRNNFPNAKMSSNSHCHTGSHASIDTTSSHRSRKEYMDSLVPPSSTEMARIAGVQLEREKVEKRKSREKDREIRRSIDLGRSSLESHNEDKPHRGSIFRGLRHHDKSTFAGNHSRQSSIGKPAAEHPDGDNILMQHAATLIQKTYRGYKTRREMKGLGLDADTRWTHAIRELRFREMVQPRSKDDVPVPVSTQATQEGLGADSDEARRKSTSARYKWKKVATIAARAAADMDDEPTSSSSSDTDSRSDPAMSTSEQRKIAHQKREEAKVRRRKDARVMGLQYFLEMVDLKHRYGSNLRTYHEEWKKADTNEPFFYWLDFGQGRNLDMATCPRERLDREQVRYLSREERLYYLVQVDAQGRLCWAKNGMRIDTTEEWKDSIHGIVPVDDPTPAFQPTTTNHIQTKPRPSDASSSRASRSRSRSGSSSSSSGGISNASSSELEAARAAKYASPGFTDAKGYKKVTRISASTIFNTLLRKSVRKNTWIFVADTSFRLYVGIKDSGAFQHSSFVQGSRISAAGLIKIKNGRLASLSPLSGHYRPPASNFRAFVHSLKEEGVDMSHVSISKSYAVLVGLEMYMKTQQKGKRLLKKAAHQKDKLVHPEIAQKREEDARDTSQSAEKERQFLERQSAEQVAAEEARRDESRRSVKVMQKLGISPPLPESQKGEEVTSEKEAEKVVEQVEAEERAEAQERAEAAGGTSAPIADGVNR</sequence>
<evidence type="ECO:0000256" key="2">
    <source>
        <dbReference type="ARBA" id="ARBA00004496"/>
    </source>
</evidence>
<dbReference type="PANTHER" id="PTHR31250:SF27">
    <property type="entry name" value="IQ DOMAIN-CONTAINING PROTEIN IQM5"/>
    <property type="match status" value="1"/>
</dbReference>
<evidence type="ECO:0000256" key="1">
    <source>
        <dbReference type="ARBA" id="ARBA00004123"/>
    </source>
</evidence>
<feature type="region of interest" description="Disordered" evidence="5">
    <location>
        <begin position="1"/>
        <end position="20"/>
    </location>
</feature>
<comment type="caution">
    <text evidence="6">The sequence shown here is derived from an EMBL/GenBank/DDBJ whole genome shotgun (WGS) entry which is preliminary data.</text>
</comment>
<dbReference type="InterPro" id="IPR044159">
    <property type="entry name" value="IQM"/>
</dbReference>
<dbReference type="PANTHER" id="PTHR31250">
    <property type="entry name" value="IQ DOMAIN-CONTAINING PROTEIN IQM3"/>
    <property type="match status" value="1"/>
</dbReference>
<feature type="compositionally biased region" description="Low complexity" evidence="5">
    <location>
        <begin position="434"/>
        <end position="461"/>
    </location>
</feature>
<keyword evidence="3" id="KW-0963">Cytoplasm</keyword>
<feature type="region of interest" description="Disordered" evidence="5">
    <location>
        <begin position="613"/>
        <end position="735"/>
    </location>
</feature>
<evidence type="ECO:0000313" key="7">
    <source>
        <dbReference type="Proteomes" id="UP001140453"/>
    </source>
</evidence>
<feature type="compositionally biased region" description="Basic and acidic residues" evidence="5">
    <location>
        <begin position="281"/>
        <end position="294"/>
    </location>
</feature>
<evidence type="ECO:0000256" key="3">
    <source>
        <dbReference type="ARBA" id="ARBA00022490"/>
    </source>
</evidence>
<feature type="region of interest" description="Disordered" evidence="5">
    <location>
        <begin position="82"/>
        <end position="155"/>
    </location>
</feature>
<feature type="region of interest" description="Disordered" evidence="5">
    <location>
        <begin position="410"/>
        <end position="461"/>
    </location>
</feature>
<feature type="compositionally biased region" description="Basic and acidic residues" evidence="5">
    <location>
        <begin position="662"/>
        <end position="671"/>
    </location>
</feature>
<feature type="compositionally biased region" description="Basic and acidic residues" evidence="5">
    <location>
        <begin position="689"/>
        <end position="720"/>
    </location>
</feature>
<dbReference type="SMART" id="SM00015">
    <property type="entry name" value="IQ"/>
    <property type="match status" value="1"/>
</dbReference>
<keyword evidence="4" id="KW-0539">Nucleus</keyword>
<feature type="region of interest" description="Disordered" evidence="5">
    <location>
        <begin position="28"/>
        <end position="68"/>
    </location>
</feature>
<dbReference type="OrthoDB" id="7344096at2759"/>
<dbReference type="EMBL" id="JAPEVB010000002">
    <property type="protein sequence ID" value="KAJ4394024.1"/>
    <property type="molecule type" value="Genomic_DNA"/>
</dbReference>
<dbReference type="Proteomes" id="UP001140453">
    <property type="component" value="Unassembled WGS sequence"/>
</dbReference>
<feature type="region of interest" description="Disordered" evidence="5">
    <location>
        <begin position="252"/>
        <end position="298"/>
    </location>
</feature>
<feature type="compositionally biased region" description="Basic residues" evidence="5">
    <location>
        <begin position="120"/>
        <end position="131"/>
    </location>
</feature>
<reference evidence="6" key="1">
    <citation type="submission" date="2022-10" db="EMBL/GenBank/DDBJ databases">
        <title>Tapping the CABI collections for fungal endophytes: first genome assemblies for Collariella, Neodidymelliopsis, Ascochyta clinopodiicola, Didymella pomorum, Didymosphaeria variabile, Neocosmospora piperis and Neocucurbitaria cava.</title>
        <authorList>
            <person name="Hill R."/>
        </authorList>
    </citation>
    <scope>NUCLEOTIDE SEQUENCE</scope>
    <source>
        <strain evidence="6">IMI 355082</strain>
    </source>
</reference>